<name>A0A7Y9YDI2_9ACTN</name>
<dbReference type="InterPro" id="IPR014917">
    <property type="entry name" value="DUF1800"/>
</dbReference>
<keyword evidence="2" id="KW-1185">Reference proteome</keyword>
<dbReference type="Proteomes" id="UP000537326">
    <property type="component" value="Unassembled WGS sequence"/>
</dbReference>
<reference evidence="1 2" key="1">
    <citation type="submission" date="2020-07" db="EMBL/GenBank/DDBJ databases">
        <title>Sequencing the genomes of 1000 actinobacteria strains.</title>
        <authorList>
            <person name="Klenk H.-P."/>
        </authorList>
    </citation>
    <scope>NUCLEOTIDE SEQUENCE [LARGE SCALE GENOMIC DNA]</scope>
    <source>
        <strain evidence="1 2">DSM 18248</strain>
    </source>
</reference>
<dbReference type="AlphaFoldDB" id="A0A7Y9YDI2"/>
<accession>A0A7Y9YDI2</accession>
<gene>
    <name evidence="1" type="ORF">BKA05_001751</name>
</gene>
<dbReference type="EMBL" id="JACBZI010000001">
    <property type="protein sequence ID" value="NYI10236.1"/>
    <property type="molecule type" value="Genomic_DNA"/>
</dbReference>
<evidence type="ECO:0000313" key="1">
    <source>
        <dbReference type="EMBL" id="NYI10236.1"/>
    </source>
</evidence>
<comment type="caution">
    <text evidence="1">The sequence shown here is derived from an EMBL/GenBank/DDBJ whole genome shotgun (WGS) entry which is preliminary data.</text>
</comment>
<evidence type="ECO:0000313" key="2">
    <source>
        <dbReference type="Proteomes" id="UP000537326"/>
    </source>
</evidence>
<proteinExistence type="predicted"/>
<protein>
    <submittedName>
        <fullName evidence="1">Uncharacterized protein (DUF1800 family)</fullName>
    </submittedName>
</protein>
<sequence length="476" mass="53166">MLDQADRHVAERFSYGVDTTLAQEVRAAGGGAAWFEQQLSGLVVESPRALAVATWFPQLDLPAPLVRRLQEQGQRTVRETADELVARTFALRTLTRRHVHETMVDFWSNLLYVPAGEGRSWPWRADYDRVVRQHALGSFSALLKATVTHPAMTGYLTNDLNRRGAINENLGREVLELHTVGRDAGYTERQVVDSSKILTGFTLDDTTTFRAGYDPERHATGRVRVLDFTHRNADADGRVVLDAYLEHLALHPATARRLARRLAVRFVSDDPPQGLVRDVARAYRRSGSDIPSTLRALVAHPAFRRARWEKTRNPSDDVVHMARVLGLRPTGALDDSAFVWYLVRQAASQGQVSFRWPTPDGWPEDGAHYLSASRVLRAWRSRYDVSGTSGPVLLSVDVPTKASQLPAEWPLTLAQVVEHQSQLLLGRASDKPLVRAVARTLDLPATTELTGPDDLSDQHYRLLRGTVLNAPRGLQR</sequence>
<organism evidence="1 2">
    <name type="scientific">Nocardioides marinus</name>
    <dbReference type="NCBI Taxonomy" id="374514"/>
    <lineage>
        <taxon>Bacteria</taxon>
        <taxon>Bacillati</taxon>
        <taxon>Actinomycetota</taxon>
        <taxon>Actinomycetes</taxon>
        <taxon>Propionibacteriales</taxon>
        <taxon>Nocardioidaceae</taxon>
        <taxon>Nocardioides</taxon>
    </lineage>
</organism>
<dbReference type="Pfam" id="PF08811">
    <property type="entry name" value="DUF1800"/>
    <property type="match status" value="1"/>
</dbReference>
<dbReference type="RefSeq" id="WP_179531106.1">
    <property type="nucleotide sequence ID" value="NZ_BAAAPP010000003.1"/>
</dbReference>